<keyword evidence="2" id="KW-1185">Reference proteome</keyword>
<reference evidence="1" key="1">
    <citation type="submission" date="2020-05" db="EMBL/GenBank/DDBJ databases">
        <title>Large-scale comparative analyses of tick genomes elucidate their genetic diversity and vector capacities.</title>
        <authorList>
            <person name="Jia N."/>
            <person name="Wang J."/>
            <person name="Shi W."/>
            <person name="Du L."/>
            <person name="Sun Y."/>
            <person name="Zhan W."/>
            <person name="Jiang J."/>
            <person name="Wang Q."/>
            <person name="Zhang B."/>
            <person name="Ji P."/>
            <person name="Sakyi L.B."/>
            <person name="Cui X."/>
            <person name="Yuan T."/>
            <person name="Jiang B."/>
            <person name="Yang W."/>
            <person name="Lam T.T.-Y."/>
            <person name="Chang Q."/>
            <person name="Ding S."/>
            <person name="Wang X."/>
            <person name="Zhu J."/>
            <person name="Ruan X."/>
            <person name="Zhao L."/>
            <person name="Wei J."/>
            <person name="Que T."/>
            <person name="Du C."/>
            <person name="Cheng J."/>
            <person name="Dai P."/>
            <person name="Han X."/>
            <person name="Huang E."/>
            <person name="Gao Y."/>
            <person name="Liu J."/>
            <person name="Shao H."/>
            <person name="Ye R."/>
            <person name="Li L."/>
            <person name="Wei W."/>
            <person name="Wang X."/>
            <person name="Wang C."/>
            <person name="Yang T."/>
            <person name="Huo Q."/>
            <person name="Li W."/>
            <person name="Guo W."/>
            <person name="Chen H."/>
            <person name="Zhou L."/>
            <person name="Ni X."/>
            <person name="Tian J."/>
            <person name="Zhou Y."/>
            <person name="Sheng Y."/>
            <person name="Liu T."/>
            <person name="Pan Y."/>
            <person name="Xia L."/>
            <person name="Li J."/>
            <person name="Zhao F."/>
            <person name="Cao W."/>
        </authorList>
    </citation>
    <scope>NUCLEOTIDE SEQUENCE</scope>
    <source>
        <strain evidence="1">Dsil-2018</strain>
    </source>
</reference>
<comment type="caution">
    <text evidence="1">The sequence shown here is derived from an EMBL/GenBank/DDBJ whole genome shotgun (WGS) entry which is preliminary data.</text>
</comment>
<dbReference type="EMBL" id="CM023472">
    <property type="protein sequence ID" value="KAH7958751.1"/>
    <property type="molecule type" value="Genomic_DNA"/>
</dbReference>
<evidence type="ECO:0000313" key="2">
    <source>
        <dbReference type="Proteomes" id="UP000821865"/>
    </source>
</evidence>
<sequence length="342" mass="38231">MKRAGFSLRRRTSVCQKLPATYEEKVLTFHRHFLRLRDSRRYLLGQIGNADQAPVYFDVTSNTTVSVKGARDVNLLTTGNEKLRFTVMLSCLADGTKLRLYIAFKRKTMPKETLPKGVAVRANAKGFMTDEVVVELYRLVWLLKPGASLMREIPNLLVLDSFRAHLTAKVKAVLQKERTDTLIIPGGLTGQLQPLDVGVNKPTRTSCALKTSGYLQRTANLPQAVRADPSNVELRFELCSLYEQVGNQQRALACCTALVQQMGHGDACLKLSRELAKAPACPLWRVRLRCERVMGPLAKRRADPGRELRLLRLGKDTTAEYAVFAANNEGTLQWIAPRPGLL</sequence>
<proteinExistence type="predicted"/>
<dbReference type="Proteomes" id="UP000821865">
    <property type="component" value="Chromosome 3"/>
</dbReference>
<accession>A0ACB8D2X9</accession>
<evidence type="ECO:0000313" key="1">
    <source>
        <dbReference type="EMBL" id="KAH7958751.1"/>
    </source>
</evidence>
<name>A0ACB8D2X9_DERSI</name>
<organism evidence="1 2">
    <name type="scientific">Dermacentor silvarum</name>
    <name type="common">Tick</name>
    <dbReference type="NCBI Taxonomy" id="543639"/>
    <lineage>
        <taxon>Eukaryota</taxon>
        <taxon>Metazoa</taxon>
        <taxon>Ecdysozoa</taxon>
        <taxon>Arthropoda</taxon>
        <taxon>Chelicerata</taxon>
        <taxon>Arachnida</taxon>
        <taxon>Acari</taxon>
        <taxon>Parasitiformes</taxon>
        <taxon>Ixodida</taxon>
        <taxon>Ixodoidea</taxon>
        <taxon>Ixodidae</taxon>
        <taxon>Rhipicephalinae</taxon>
        <taxon>Dermacentor</taxon>
    </lineage>
</organism>
<protein>
    <submittedName>
        <fullName evidence="1">Uncharacterized protein</fullName>
    </submittedName>
</protein>
<gene>
    <name evidence="1" type="ORF">HPB49_004450</name>
</gene>